<evidence type="ECO:0000313" key="2">
    <source>
        <dbReference type="Proteomes" id="UP000720189"/>
    </source>
</evidence>
<dbReference type="OrthoDB" id="10464368at2759"/>
<dbReference type="GeneID" id="70222241"/>
<accession>A0A9P9HLG8</accession>
<dbReference type="EMBL" id="JAGMUX010000005">
    <property type="protein sequence ID" value="KAH7259386.1"/>
    <property type="molecule type" value="Genomic_DNA"/>
</dbReference>
<keyword evidence="2" id="KW-1185">Reference proteome</keyword>
<sequence>MVEQLSVPHQHTPSLQEVVQGLDDTQLAASLRGIDDDQVQRIVQCLHGLNNYGNQRLEQSGVQSWARDAQAISPYYPHPATGYYI</sequence>
<name>A0A9P9HLG8_FUSRE</name>
<comment type="caution">
    <text evidence="1">The sequence shown here is derived from an EMBL/GenBank/DDBJ whole genome shotgun (WGS) entry which is preliminary data.</text>
</comment>
<organism evidence="1 2">
    <name type="scientific">Fusarium redolens</name>
    <dbReference type="NCBI Taxonomy" id="48865"/>
    <lineage>
        <taxon>Eukaryota</taxon>
        <taxon>Fungi</taxon>
        <taxon>Dikarya</taxon>
        <taxon>Ascomycota</taxon>
        <taxon>Pezizomycotina</taxon>
        <taxon>Sordariomycetes</taxon>
        <taxon>Hypocreomycetidae</taxon>
        <taxon>Hypocreales</taxon>
        <taxon>Nectriaceae</taxon>
        <taxon>Fusarium</taxon>
        <taxon>Fusarium redolens species complex</taxon>
    </lineage>
</organism>
<gene>
    <name evidence="1" type="ORF">BKA55DRAFT_562472</name>
</gene>
<reference evidence="1" key="1">
    <citation type="journal article" date="2021" name="Nat. Commun.">
        <title>Genetic determinants of endophytism in the Arabidopsis root mycobiome.</title>
        <authorList>
            <person name="Mesny F."/>
            <person name="Miyauchi S."/>
            <person name="Thiergart T."/>
            <person name="Pickel B."/>
            <person name="Atanasova L."/>
            <person name="Karlsson M."/>
            <person name="Huettel B."/>
            <person name="Barry K.W."/>
            <person name="Haridas S."/>
            <person name="Chen C."/>
            <person name="Bauer D."/>
            <person name="Andreopoulos W."/>
            <person name="Pangilinan J."/>
            <person name="LaButti K."/>
            <person name="Riley R."/>
            <person name="Lipzen A."/>
            <person name="Clum A."/>
            <person name="Drula E."/>
            <person name="Henrissat B."/>
            <person name="Kohler A."/>
            <person name="Grigoriev I.V."/>
            <person name="Martin F.M."/>
            <person name="Hacquard S."/>
        </authorList>
    </citation>
    <scope>NUCLEOTIDE SEQUENCE</scope>
    <source>
        <strain evidence="1">MPI-CAGE-AT-0023</strain>
    </source>
</reference>
<proteinExistence type="predicted"/>
<dbReference type="RefSeq" id="XP_046052094.1">
    <property type="nucleotide sequence ID" value="XM_046192287.1"/>
</dbReference>
<dbReference type="AlphaFoldDB" id="A0A9P9HLG8"/>
<dbReference type="Proteomes" id="UP000720189">
    <property type="component" value="Unassembled WGS sequence"/>
</dbReference>
<evidence type="ECO:0000313" key="1">
    <source>
        <dbReference type="EMBL" id="KAH7259386.1"/>
    </source>
</evidence>
<protein>
    <submittedName>
        <fullName evidence="1">Uncharacterized protein</fullName>
    </submittedName>
</protein>